<evidence type="ECO:0000313" key="2">
    <source>
        <dbReference type="EMBL" id="POM60354.1"/>
    </source>
</evidence>
<evidence type="ECO:0000313" key="3">
    <source>
        <dbReference type="Proteomes" id="UP000237271"/>
    </source>
</evidence>
<evidence type="ECO:0000256" key="1">
    <source>
        <dbReference type="SAM" id="SignalP"/>
    </source>
</evidence>
<proteinExistence type="predicted"/>
<reference evidence="2 3" key="1">
    <citation type="journal article" date="2017" name="Genome Biol. Evol.">
        <title>Phytophthora megakarya and P. palmivora, closely related causal agents of cacao black pod rot, underwent increases in genome sizes and gene numbers by different mechanisms.</title>
        <authorList>
            <person name="Ali S.S."/>
            <person name="Shao J."/>
            <person name="Lary D.J."/>
            <person name="Kronmiller B."/>
            <person name="Shen D."/>
            <person name="Strem M.D."/>
            <person name="Amoako-Attah I."/>
            <person name="Akrofi A.Y."/>
            <person name="Begoude B.A."/>
            <person name="Ten Hoopen G.M."/>
            <person name="Coulibaly K."/>
            <person name="Kebe B.I."/>
            <person name="Melnick R.L."/>
            <person name="Guiltinan M.J."/>
            <person name="Tyler B.M."/>
            <person name="Meinhardt L.W."/>
            <person name="Bailey B.A."/>
        </authorList>
    </citation>
    <scope>NUCLEOTIDE SEQUENCE [LARGE SCALE GENOMIC DNA]</scope>
    <source>
        <strain evidence="3">sbr112.9</strain>
    </source>
</reference>
<feature type="signal peptide" evidence="1">
    <location>
        <begin position="1"/>
        <end position="24"/>
    </location>
</feature>
<dbReference type="AlphaFoldDB" id="A0A2P4X471"/>
<gene>
    <name evidence="2" type="ORF">PHPALM_30796</name>
</gene>
<feature type="chain" id="PRO_5015131974" evidence="1">
    <location>
        <begin position="25"/>
        <end position="162"/>
    </location>
</feature>
<name>A0A2P4X471_9STRA</name>
<keyword evidence="1" id="KW-0732">Signal</keyword>
<dbReference type="Proteomes" id="UP000237271">
    <property type="component" value="Unassembled WGS sequence"/>
</dbReference>
<dbReference type="EMBL" id="NCKW01016887">
    <property type="protein sequence ID" value="POM60354.1"/>
    <property type="molecule type" value="Genomic_DNA"/>
</dbReference>
<accession>A0A2P4X471</accession>
<sequence length="162" mass="17916">MRYMIFITFVVCTFVGSCFNIAGAKEEVTITLLDDVVSKVEPVVNKKNWDIVKYNHGTNTKNLDTASTVNLKATNLLKKVDEVQAAKIPEAVAKEGSAIKSFKDIWKNAIFKVKVVNALNPAKLRGQTTSNKGWETAATKLNGGGQTQETGHCSFWQMEEFI</sequence>
<organism evidence="2 3">
    <name type="scientific">Phytophthora palmivora</name>
    <dbReference type="NCBI Taxonomy" id="4796"/>
    <lineage>
        <taxon>Eukaryota</taxon>
        <taxon>Sar</taxon>
        <taxon>Stramenopiles</taxon>
        <taxon>Oomycota</taxon>
        <taxon>Peronosporomycetes</taxon>
        <taxon>Peronosporales</taxon>
        <taxon>Peronosporaceae</taxon>
        <taxon>Phytophthora</taxon>
    </lineage>
</organism>
<dbReference type="PROSITE" id="PS51257">
    <property type="entry name" value="PROKAR_LIPOPROTEIN"/>
    <property type="match status" value="1"/>
</dbReference>
<protein>
    <submittedName>
        <fullName evidence="2">Very long-chain acyl-CoA synthetase-like</fullName>
    </submittedName>
</protein>
<keyword evidence="3" id="KW-1185">Reference proteome</keyword>
<comment type="caution">
    <text evidence="2">The sequence shown here is derived from an EMBL/GenBank/DDBJ whole genome shotgun (WGS) entry which is preliminary data.</text>
</comment>